<dbReference type="Proteomes" id="UP000464658">
    <property type="component" value="Chromosome"/>
</dbReference>
<evidence type="ECO:0000313" key="2">
    <source>
        <dbReference type="EMBL" id="BBP93562.1"/>
    </source>
</evidence>
<dbReference type="InterPro" id="IPR010582">
    <property type="entry name" value="Catalase_immune_responsive"/>
</dbReference>
<evidence type="ECO:0000313" key="3">
    <source>
        <dbReference type="Proteomes" id="UP000464658"/>
    </source>
</evidence>
<evidence type="ECO:0000259" key="1">
    <source>
        <dbReference type="Pfam" id="PF06628"/>
    </source>
</evidence>
<proteinExistence type="predicted"/>
<dbReference type="InterPro" id="IPR020835">
    <property type="entry name" value="Catalase_sf"/>
</dbReference>
<gene>
    <name evidence="2" type="ORF">BsIDN1_71800</name>
</gene>
<feature type="domain" description="Catalase immune-responsive" evidence="1">
    <location>
        <begin position="19"/>
        <end position="50"/>
    </location>
</feature>
<name>A0A5S9MLI9_BACIA</name>
<dbReference type="EMBL" id="AP021906">
    <property type="protein sequence ID" value="BBP93562.1"/>
    <property type="molecule type" value="Genomic_DNA"/>
</dbReference>
<sequence>MERIIRFFFVEGEVKREAIDRPNNFGQAGETYRRFNDWEREELIKNLVNTCDMSKGHSRPNDRKLYKSRP</sequence>
<dbReference type="GO" id="GO:0020037">
    <property type="term" value="F:heme binding"/>
    <property type="evidence" value="ECO:0007669"/>
    <property type="project" value="InterPro"/>
</dbReference>
<dbReference type="Pfam" id="PF06628">
    <property type="entry name" value="Catalase-rel"/>
    <property type="match status" value="1"/>
</dbReference>
<accession>A0A5S9MLI9</accession>
<dbReference type="AlphaFoldDB" id="A0A5S9MLI9"/>
<protein>
    <recommendedName>
        <fullName evidence="1">Catalase immune-responsive domain-containing protein</fullName>
    </recommendedName>
</protein>
<organism evidence="2 3">
    <name type="scientific">Bacillus safensis</name>
    <dbReference type="NCBI Taxonomy" id="561879"/>
    <lineage>
        <taxon>Bacteria</taxon>
        <taxon>Bacillati</taxon>
        <taxon>Bacillota</taxon>
        <taxon>Bacilli</taxon>
        <taxon>Bacillales</taxon>
        <taxon>Bacillaceae</taxon>
        <taxon>Bacillus</taxon>
    </lineage>
</organism>
<dbReference type="SUPFAM" id="SSF56634">
    <property type="entry name" value="Heme-dependent catalase-like"/>
    <property type="match status" value="1"/>
</dbReference>
<dbReference type="Gene3D" id="2.40.180.10">
    <property type="entry name" value="Catalase core domain"/>
    <property type="match status" value="1"/>
</dbReference>
<reference evidence="2 3" key="1">
    <citation type="submission" date="2019-12" db="EMBL/GenBank/DDBJ databases">
        <title>Full genome sequence of a Bacillus safensis strain isolated from commercially available natto in Indonesia.</title>
        <authorList>
            <person name="Yoshida M."/>
            <person name="Uomi M."/>
            <person name="Waturangi D."/>
            <person name="Ekaputri J.J."/>
            <person name="Setiamarga D.H.E."/>
        </authorList>
    </citation>
    <scope>NUCLEOTIDE SEQUENCE [LARGE SCALE GENOMIC DNA]</scope>
    <source>
        <strain evidence="2 3">IDN1</strain>
    </source>
</reference>